<feature type="compositionally biased region" description="Basic and acidic residues" evidence="1">
    <location>
        <begin position="7"/>
        <end position="24"/>
    </location>
</feature>
<dbReference type="Proteomes" id="UP001195914">
    <property type="component" value="Unassembled WGS sequence"/>
</dbReference>
<feature type="compositionally biased region" description="Polar residues" evidence="1">
    <location>
        <begin position="64"/>
        <end position="87"/>
    </location>
</feature>
<dbReference type="InterPro" id="IPR013885">
    <property type="entry name" value="DUF1764_euk"/>
</dbReference>
<evidence type="ECO:0000313" key="2">
    <source>
        <dbReference type="EMBL" id="KAK1936050.1"/>
    </source>
</evidence>
<reference evidence="2" key="2">
    <citation type="submission" date="2021-05" db="EMBL/GenBank/DDBJ databases">
        <authorList>
            <person name="Pain A."/>
        </authorList>
    </citation>
    <scope>NUCLEOTIDE SEQUENCE</scope>
    <source>
        <strain evidence="2">1802A</strain>
    </source>
</reference>
<comment type="caution">
    <text evidence="2">The sequence shown here is derived from an EMBL/GenBank/DDBJ whole genome shotgun (WGS) entry which is preliminary data.</text>
</comment>
<reference evidence="2" key="1">
    <citation type="journal article" date="2014" name="Nucleic Acids Res.">
        <title>The evolutionary dynamics of variant antigen genes in Babesia reveal a history of genomic innovation underlying host-parasite interaction.</title>
        <authorList>
            <person name="Jackson A.P."/>
            <person name="Otto T.D."/>
            <person name="Darby A."/>
            <person name="Ramaprasad A."/>
            <person name="Xia D."/>
            <person name="Echaide I.E."/>
            <person name="Farber M."/>
            <person name="Gahlot S."/>
            <person name="Gamble J."/>
            <person name="Gupta D."/>
            <person name="Gupta Y."/>
            <person name="Jackson L."/>
            <person name="Malandrin L."/>
            <person name="Malas T.B."/>
            <person name="Moussa E."/>
            <person name="Nair M."/>
            <person name="Reid A.J."/>
            <person name="Sanders M."/>
            <person name="Sharma J."/>
            <person name="Tracey A."/>
            <person name="Quail M.A."/>
            <person name="Weir W."/>
            <person name="Wastling J.M."/>
            <person name="Hall N."/>
            <person name="Willadsen P."/>
            <person name="Lingelbach K."/>
            <person name="Shiels B."/>
            <person name="Tait A."/>
            <person name="Berriman M."/>
            <person name="Allred D.R."/>
            <person name="Pain A."/>
        </authorList>
    </citation>
    <scope>NUCLEOTIDE SEQUENCE</scope>
    <source>
        <strain evidence="2">1802A</strain>
    </source>
</reference>
<sequence>MVKRAASKGDTKPKKSLKNDEKLLSEYKSGKSRLHELFKSIKGKPSMPSSAQEETLRKAHKNSAKNQAHTGDISSSKDSYSRVQVSGKTRRLTEDNLPIYTEEELNIGMLGFLLPDTNSISPYLICLSGKGGGTDLCPFDCKCCY</sequence>
<accession>A0AAD9LGW6</accession>
<dbReference type="AlphaFoldDB" id="A0AAD9LGW6"/>
<evidence type="ECO:0000256" key="1">
    <source>
        <dbReference type="SAM" id="MobiDB-lite"/>
    </source>
</evidence>
<organism evidence="2 3">
    <name type="scientific">Babesia divergens</name>
    <dbReference type="NCBI Taxonomy" id="32595"/>
    <lineage>
        <taxon>Eukaryota</taxon>
        <taxon>Sar</taxon>
        <taxon>Alveolata</taxon>
        <taxon>Apicomplexa</taxon>
        <taxon>Aconoidasida</taxon>
        <taxon>Piroplasmida</taxon>
        <taxon>Babesiidae</taxon>
        <taxon>Babesia</taxon>
    </lineage>
</organism>
<gene>
    <name evidence="2" type="ORF">X943_001157</name>
</gene>
<dbReference type="EMBL" id="JAHBMH010000044">
    <property type="protein sequence ID" value="KAK1936050.1"/>
    <property type="molecule type" value="Genomic_DNA"/>
</dbReference>
<dbReference type="PANTHER" id="PTHR34066:SF1">
    <property type="entry name" value="DUF1764 FAMILY PROTEIN"/>
    <property type="match status" value="1"/>
</dbReference>
<evidence type="ECO:0000313" key="3">
    <source>
        <dbReference type="Proteomes" id="UP001195914"/>
    </source>
</evidence>
<feature type="region of interest" description="Disordered" evidence="1">
    <location>
        <begin position="37"/>
        <end position="88"/>
    </location>
</feature>
<keyword evidence="3" id="KW-1185">Reference proteome</keyword>
<protein>
    <submittedName>
        <fullName evidence="2">Uncharacterized protein</fullName>
    </submittedName>
</protein>
<feature type="region of interest" description="Disordered" evidence="1">
    <location>
        <begin position="1"/>
        <end position="24"/>
    </location>
</feature>
<proteinExistence type="predicted"/>
<dbReference type="PANTHER" id="PTHR34066">
    <property type="entry name" value="GROWTH FACTOR 2"/>
    <property type="match status" value="1"/>
</dbReference>
<name>A0AAD9LGW6_BABDI</name>
<dbReference type="Pfam" id="PF08576">
    <property type="entry name" value="DUF1764"/>
    <property type="match status" value="1"/>
</dbReference>